<protein>
    <submittedName>
        <fullName evidence="15">Structural maintenance of chromosomes protein 6</fullName>
    </submittedName>
</protein>
<keyword evidence="16" id="KW-1185">Reference proteome</keyword>
<sequence>MSRKRKRRRENSEDSSDEEDDTCSREGLNGSGTCSRHSLTQEEDTEASISGKSAIMTGIVLALGGRAAQTSRGLSVKNFVKRGCSSGHVSIKLSNRGSDAFKHSEYGDSVTIERNITSSGGSSYKIKCNKGKVISTQRSEVDQIVDHFNIQVDNPVSLLNQDTSRHLLNSNDDHDLYKVLPELQEHVRTLEAKFIAVKQIKDIKDQTDELKRERVWAEVIESEKEATIKGASVEKLKTGLPRFDSEIQEYEEKISDIEEQVKAVESDLNKLISEADGLKKVQEKLTAKWKEKKNTVREKGEISKGEGDVCKVSSDEQDQKKKISKLERQVQQVRSSANNKLLMFGDWMPTLVSEIDVAVSQGRFTKPPRGPIGRHVHLKDNKWMKAIESCLGRYGSGFAVCNFRDYNVLNAIIKKCCKQFFPVVIMCPFEEKLYDVSQHKTRCEFPTVLDMVQIDDPVLANCLIDQAFTASGDHLTGGACAKSTVPVHKWRNYLSSTTSDNTSALKEQIDAQRKDCSKLAVQKKRLENNLMQKRNEQQEAFKRKKTLQAKVDNLKIEINELQESLEEAVSLDIPVLECEVEQGNQRVEVLSEQSETAQQKFAEAVALMEEQNKMNADHKNRISEALRQAEPLKEKLESLTLRKEEEKIRKERSDNKRRKFEQKIEEIKKEKEHLVHLAERKAEIASAQYIRVETSRSVQDLETEILTKEKYIRQEEKNRGKVEDIRKEYGETREKYAEILQKRKNIKRYNQRIKASMELRVEYLFKTRMLLASMTSQFFTQHLSQRGFSGYISFDHKEETLKLIVNVHKGPHHVYSEREVDESTSIMKSLSGGERSVSTISYLTALWGTMESPFRCLDEFDVFMDLMNRKVIMEMVLEIAKLPSQKHRQFIFLTPLDLSGMPLDKNLNIRIFEMADPER</sequence>
<reference evidence="16" key="1">
    <citation type="journal article" date="2017" name="bioRxiv">
        <title>Comparative analysis of the genomes of Stylophora pistillata and Acropora digitifera provides evidence for extensive differences between species of corals.</title>
        <authorList>
            <person name="Voolstra C.R."/>
            <person name="Li Y."/>
            <person name="Liew Y.J."/>
            <person name="Baumgarten S."/>
            <person name="Zoccola D."/>
            <person name="Flot J.-F."/>
            <person name="Tambutte S."/>
            <person name="Allemand D."/>
            <person name="Aranda M."/>
        </authorList>
    </citation>
    <scope>NUCLEOTIDE SEQUENCE [LARGE SCALE GENOMIC DNA]</scope>
</reference>
<evidence type="ECO:0000256" key="8">
    <source>
        <dbReference type="ARBA" id="ARBA00023054"/>
    </source>
</evidence>
<comment type="subcellular location">
    <subcellularLocation>
        <location evidence="2">Chromosome</location>
    </subcellularLocation>
    <subcellularLocation>
        <location evidence="1">Nucleus</location>
    </subcellularLocation>
</comment>
<dbReference type="Proteomes" id="UP000225706">
    <property type="component" value="Unassembled WGS sequence"/>
</dbReference>
<evidence type="ECO:0000256" key="12">
    <source>
        <dbReference type="SAM" id="Coils"/>
    </source>
</evidence>
<keyword evidence="6" id="KW-0227">DNA damage</keyword>
<keyword evidence="11" id="KW-0539">Nucleus</keyword>
<evidence type="ECO:0000256" key="13">
    <source>
        <dbReference type="SAM" id="MobiDB-lite"/>
    </source>
</evidence>
<name>A0A2B4SYZ8_STYPI</name>
<dbReference type="EMBL" id="LSMT01000009">
    <property type="protein sequence ID" value="PFX33788.1"/>
    <property type="molecule type" value="Genomic_DNA"/>
</dbReference>
<evidence type="ECO:0000256" key="10">
    <source>
        <dbReference type="ARBA" id="ARBA00023204"/>
    </source>
</evidence>
<evidence type="ECO:0000313" key="15">
    <source>
        <dbReference type="EMBL" id="PFX33788.1"/>
    </source>
</evidence>
<dbReference type="GO" id="GO:0030915">
    <property type="term" value="C:Smc5-Smc6 complex"/>
    <property type="evidence" value="ECO:0007669"/>
    <property type="project" value="TreeGrafter"/>
</dbReference>
<dbReference type="SUPFAM" id="SSF52540">
    <property type="entry name" value="P-loop containing nucleoside triphosphate hydrolases"/>
    <property type="match status" value="2"/>
</dbReference>
<evidence type="ECO:0000256" key="2">
    <source>
        <dbReference type="ARBA" id="ARBA00004286"/>
    </source>
</evidence>
<evidence type="ECO:0000256" key="9">
    <source>
        <dbReference type="ARBA" id="ARBA00023172"/>
    </source>
</evidence>
<comment type="caution">
    <text evidence="15">The sequence shown here is derived from an EMBL/GenBank/DDBJ whole genome shotgun (WGS) entry which is preliminary data.</text>
</comment>
<evidence type="ECO:0000256" key="4">
    <source>
        <dbReference type="ARBA" id="ARBA00022454"/>
    </source>
</evidence>
<evidence type="ECO:0000259" key="14">
    <source>
        <dbReference type="Pfam" id="PF02463"/>
    </source>
</evidence>
<evidence type="ECO:0000256" key="5">
    <source>
        <dbReference type="ARBA" id="ARBA00022741"/>
    </source>
</evidence>
<dbReference type="GO" id="GO:0000724">
    <property type="term" value="P:double-strand break repair via homologous recombination"/>
    <property type="evidence" value="ECO:0007669"/>
    <property type="project" value="TreeGrafter"/>
</dbReference>
<evidence type="ECO:0000313" key="16">
    <source>
        <dbReference type="Proteomes" id="UP000225706"/>
    </source>
</evidence>
<proteinExistence type="inferred from homology"/>
<dbReference type="GO" id="GO:0005634">
    <property type="term" value="C:nucleus"/>
    <property type="evidence" value="ECO:0007669"/>
    <property type="project" value="UniProtKB-SubCell"/>
</dbReference>
<comment type="similarity">
    <text evidence="3">Belongs to the SMC family. SMC6 subfamily.</text>
</comment>
<gene>
    <name evidence="15" type="primary">SMC6</name>
    <name evidence="15" type="ORF">AWC38_SpisGene1395</name>
</gene>
<dbReference type="GO" id="GO:0003697">
    <property type="term" value="F:single-stranded DNA binding"/>
    <property type="evidence" value="ECO:0007669"/>
    <property type="project" value="TreeGrafter"/>
</dbReference>
<keyword evidence="10" id="KW-0234">DNA repair</keyword>
<evidence type="ECO:0000256" key="1">
    <source>
        <dbReference type="ARBA" id="ARBA00004123"/>
    </source>
</evidence>
<organism evidence="15 16">
    <name type="scientific">Stylophora pistillata</name>
    <name type="common">Smooth cauliflower coral</name>
    <dbReference type="NCBI Taxonomy" id="50429"/>
    <lineage>
        <taxon>Eukaryota</taxon>
        <taxon>Metazoa</taxon>
        <taxon>Cnidaria</taxon>
        <taxon>Anthozoa</taxon>
        <taxon>Hexacorallia</taxon>
        <taxon>Scleractinia</taxon>
        <taxon>Astrocoeniina</taxon>
        <taxon>Pocilloporidae</taxon>
        <taxon>Stylophora</taxon>
    </lineage>
</organism>
<dbReference type="PANTHER" id="PTHR19306">
    <property type="entry name" value="STRUCTURAL MAINTENANCE OF CHROMOSOMES 5,6 SMC5, SMC6"/>
    <property type="match status" value="1"/>
</dbReference>
<feature type="coiled-coil region" evidence="12">
    <location>
        <begin position="509"/>
        <end position="742"/>
    </location>
</feature>
<dbReference type="PANTHER" id="PTHR19306:SF6">
    <property type="entry name" value="STRUCTURAL MAINTENANCE OF CHROMOSOMES PROTEIN 6"/>
    <property type="match status" value="1"/>
</dbReference>
<feature type="domain" description="RecF/RecN/SMC N-terminal" evidence="14">
    <location>
        <begin position="50"/>
        <end position="892"/>
    </location>
</feature>
<dbReference type="GO" id="GO:0005524">
    <property type="term" value="F:ATP binding"/>
    <property type="evidence" value="ECO:0007669"/>
    <property type="project" value="UniProtKB-KW"/>
</dbReference>
<feature type="coiled-coil region" evidence="12">
    <location>
        <begin position="233"/>
        <end position="288"/>
    </location>
</feature>
<keyword evidence="4" id="KW-0158">Chromosome</keyword>
<evidence type="ECO:0000256" key="3">
    <source>
        <dbReference type="ARBA" id="ARBA00006793"/>
    </source>
</evidence>
<feature type="region of interest" description="Disordered" evidence="13">
    <location>
        <begin position="1"/>
        <end position="49"/>
    </location>
</feature>
<dbReference type="GO" id="GO:0035861">
    <property type="term" value="C:site of double-strand break"/>
    <property type="evidence" value="ECO:0007669"/>
    <property type="project" value="TreeGrafter"/>
</dbReference>
<dbReference type="InterPro" id="IPR027417">
    <property type="entry name" value="P-loop_NTPase"/>
</dbReference>
<evidence type="ECO:0000256" key="7">
    <source>
        <dbReference type="ARBA" id="ARBA00022840"/>
    </source>
</evidence>
<evidence type="ECO:0000256" key="11">
    <source>
        <dbReference type="ARBA" id="ARBA00023242"/>
    </source>
</evidence>
<dbReference type="InterPro" id="IPR003395">
    <property type="entry name" value="RecF/RecN/SMC_N"/>
</dbReference>
<dbReference type="OrthoDB" id="10072614at2759"/>
<keyword evidence="5" id="KW-0547">Nucleotide-binding</keyword>
<dbReference type="GO" id="GO:0003684">
    <property type="term" value="F:damaged DNA binding"/>
    <property type="evidence" value="ECO:0007669"/>
    <property type="project" value="TreeGrafter"/>
</dbReference>
<keyword evidence="9" id="KW-0233">DNA recombination</keyword>
<accession>A0A2B4SYZ8</accession>
<keyword evidence="7" id="KW-0067">ATP-binding</keyword>
<dbReference type="AlphaFoldDB" id="A0A2B4SYZ8"/>
<evidence type="ECO:0000256" key="6">
    <source>
        <dbReference type="ARBA" id="ARBA00022763"/>
    </source>
</evidence>
<dbReference type="Pfam" id="PF02463">
    <property type="entry name" value="SMC_N"/>
    <property type="match status" value="1"/>
</dbReference>
<dbReference type="STRING" id="50429.A0A2B4SYZ8"/>
<dbReference type="Gene3D" id="3.40.50.300">
    <property type="entry name" value="P-loop containing nucleotide triphosphate hydrolases"/>
    <property type="match status" value="2"/>
</dbReference>
<keyword evidence="8 12" id="KW-0175">Coiled coil</keyword>